<reference evidence="1 2" key="2">
    <citation type="submission" date="2018-11" db="EMBL/GenBank/DDBJ databases">
        <authorList>
            <consortium name="Pathogen Informatics"/>
        </authorList>
    </citation>
    <scope>NUCLEOTIDE SEQUENCE [LARGE SCALE GENOMIC DNA]</scope>
</reference>
<gene>
    <name evidence="1" type="ORF">SBAD_LOCUS6156</name>
</gene>
<evidence type="ECO:0000313" key="1">
    <source>
        <dbReference type="EMBL" id="VDP09383.1"/>
    </source>
</evidence>
<evidence type="ECO:0000313" key="3">
    <source>
        <dbReference type="WBParaSite" id="SBAD_0000639301-mRNA-1"/>
    </source>
</evidence>
<reference evidence="3" key="1">
    <citation type="submission" date="2016-06" db="UniProtKB">
        <authorList>
            <consortium name="WormBaseParasite"/>
        </authorList>
    </citation>
    <scope>IDENTIFICATION</scope>
</reference>
<proteinExistence type="predicted"/>
<accession>A0A183IRA8</accession>
<keyword evidence="2" id="KW-1185">Reference proteome</keyword>
<dbReference type="WBParaSite" id="SBAD_0000639301-mRNA-1">
    <property type="protein sequence ID" value="SBAD_0000639301-mRNA-1"/>
    <property type="gene ID" value="SBAD_0000639301"/>
</dbReference>
<sequence>MSYQSIDCPTDVRSIGFGLVRSAALVRFGSARLGST</sequence>
<dbReference type="AlphaFoldDB" id="A0A183IRA8"/>
<evidence type="ECO:0000313" key="2">
    <source>
        <dbReference type="Proteomes" id="UP000270296"/>
    </source>
</evidence>
<dbReference type="EMBL" id="UZAM01009531">
    <property type="protein sequence ID" value="VDP09383.1"/>
    <property type="molecule type" value="Genomic_DNA"/>
</dbReference>
<dbReference type="Proteomes" id="UP000270296">
    <property type="component" value="Unassembled WGS sequence"/>
</dbReference>
<name>A0A183IRA8_9BILA</name>
<protein>
    <submittedName>
        <fullName evidence="3">Bestrophin homolog</fullName>
    </submittedName>
</protein>
<organism evidence="3">
    <name type="scientific">Soboliphyme baturini</name>
    <dbReference type="NCBI Taxonomy" id="241478"/>
    <lineage>
        <taxon>Eukaryota</taxon>
        <taxon>Metazoa</taxon>
        <taxon>Ecdysozoa</taxon>
        <taxon>Nematoda</taxon>
        <taxon>Enoplea</taxon>
        <taxon>Dorylaimia</taxon>
        <taxon>Dioctophymatida</taxon>
        <taxon>Dioctophymatoidea</taxon>
        <taxon>Soboliphymatidae</taxon>
        <taxon>Soboliphyme</taxon>
    </lineage>
</organism>